<dbReference type="OrthoDB" id="10506514at2759"/>
<feature type="region of interest" description="Disordered" evidence="1">
    <location>
        <begin position="109"/>
        <end position="134"/>
    </location>
</feature>
<dbReference type="SUPFAM" id="SSF52172">
    <property type="entry name" value="CheY-like"/>
    <property type="match status" value="1"/>
</dbReference>
<feature type="domain" description="FAM194 C-terminal" evidence="2">
    <location>
        <begin position="18"/>
        <end position="81"/>
    </location>
</feature>
<evidence type="ECO:0000259" key="2">
    <source>
        <dbReference type="Pfam" id="PF14977"/>
    </source>
</evidence>
<dbReference type="Pfam" id="PF14977">
    <property type="entry name" value="FAM194"/>
    <property type="match status" value="1"/>
</dbReference>
<name>A0A813DDB5_POLGL</name>
<reference evidence="3" key="1">
    <citation type="submission" date="2021-02" db="EMBL/GenBank/DDBJ databases">
        <authorList>
            <person name="Dougan E. K."/>
            <person name="Rhodes N."/>
            <person name="Thang M."/>
            <person name="Chan C."/>
        </authorList>
    </citation>
    <scope>NUCLEOTIDE SEQUENCE</scope>
</reference>
<dbReference type="InterPro" id="IPR029281">
    <property type="entry name" value="FAM194_C"/>
</dbReference>
<keyword evidence="4" id="KW-1185">Reference proteome</keyword>
<evidence type="ECO:0000256" key="1">
    <source>
        <dbReference type="SAM" id="MobiDB-lite"/>
    </source>
</evidence>
<evidence type="ECO:0000313" key="4">
    <source>
        <dbReference type="Proteomes" id="UP000654075"/>
    </source>
</evidence>
<proteinExistence type="predicted"/>
<protein>
    <recommendedName>
        <fullName evidence="2">FAM194 C-terminal domain-containing protein</fullName>
    </recommendedName>
</protein>
<dbReference type="AlphaFoldDB" id="A0A813DDB5"/>
<feature type="compositionally biased region" description="Polar residues" evidence="1">
    <location>
        <begin position="120"/>
        <end position="131"/>
    </location>
</feature>
<dbReference type="InterPro" id="IPR011006">
    <property type="entry name" value="CheY-like_superfamily"/>
</dbReference>
<gene>
    <name evidence="3" type="ORF">PGLA1383_LOCUS4791</name>
</gene>
<comment type="caution">
    <text evidence="3">The sequence shown here is derived from an EMBL/GenBank/DDBJ whole genome shotgun (WGS) entry which is preliminary data.</text>
</comment>
<dbReference type="Proteomes" id="UP000654075">
    <property type="component" value="Unassembled WGS sequence"/>
</dbReference>
<organism evidence="3 4">
    <name type="scientific">Polarella glacialis</name>
    <name type="common">Dinoflagellate</name>
    <dbReference type="NCBI Taxonomy" id="89957"/>
    <lineage>
        <taxon>Eukaryota</taxon>
        <taxon>Sar</taxon>
        <taxon>Alveolata</taxon>
        <taxon>Dinophyceae</taxon>
        <taxon>Suessiales</taxon>
        <taxon>Suessiaceae</taxon>
        <taxon>Polarella</taxon>
    </lineage>
</organism>
<dbReference type="EMBL" id="CAJNNV010001820">
    <property type="protein sequence ID" value="CAE8585890.1"/>
    <property type="molecule type" value="Genomic_DNA"/>
</dbReference>
<accession>A0A813DDB5</accession>
<evidence type="ECO:0000313" key="3">
    <source>
        <dbReference type="EMBL" id="CAE8585890.1"/>
    </source>
</evidence>
<sequence length="599" mass="64474">MPPQGGRYDVLDLRFAEGKTAVLRHVDGSGFAYYPSGRKAICISANGTDGQGRARRFGAIVHDDTLRNGVIGVFDEWGHGYADGMLCQGDSFPPKVLITEKAITVIDGSGKATEVPRGSHSPQRATGSVSGLATHGKGAGSTDIAIRLNTAVTLRYHLGRSTVEFHCEGVSQSFVVGEMHGDEVQGMTLNSGPKALTDESVRQLGEATQKLDGVREKVSALKVDSSQRDTKPTFSVDTTSLKDVLENLTTLARSLAHPNLAPPEMQWSTETRLKKLLAAAHPQCPGQDRQKWTIARVSGKCTAELLANTKPTVHTPKSIDQISQLKLPELIAENASKNTLLVVICLAAYAQDQSNYARLLAEKAHAELWQRFCPKPDSGPPPVKLVAIELTEIGGFAEQYGIKEAPYCLMFLGGTQVYSKRLRGIRGAPRDAHSARPKVLLVEPNPAQQLKLERNLRRNGYDSDLALDVAQAVRLSSRQQAYGVLLVSSLLGADQLRATVAGVRRTQPGAVILAFDAGVTGGEEDPEERRRFLDECSYVFPFLPSYTGLAAVLSRFEVTSISKGLAAVPASSHKQDFLDDVLAILDKGGRAMGASGGNM</sequence>